<organism evidence="12 13">
    <name type="scientific">Tolypocladium paradoxum</name>
    <dbReference type="NCBI Taxonomy" id="94208"/>
    <lineage>
        <taxon>Eukaryota</taxon>
        <taxon>Fungi</taxon>
        <taxon>Dikarya</taxon>
        <taxon>Ascomycota</taxon>
        <taxon>Pezizomycotina</taxon>
        <taxon>Sordariomycetes</taxon>
        <taxon>Hypocreomycetidae</taxon>
        <taxon>Hypocreales</taxon>
        <taxon>Ophiocordycipitaceae</taxon>
        <taxon>Tolypocladium</taxon>
    </lineage>
</organism>
<evidence type="ECO:0000256" key="9">
    <source>
        <dbReference type="ARBA" id="ARBA00047885"/>
    </source>
</evidence>
<feature type="binding site" evidence="11">
    <location>
        <position position="75"/>
    </location>
    <ligand>
        <name>S-adenosyl-L-methionine</name>
        <dbReference type="ChEBI" id="CHEBI:59789"/>
    </ligand>
</feature>
<feature type="binding site" evidence="11">
    <location>
        <position position="70"/>
    </location>
    <ligand>
        <name>S-adenosyl-L-methionine</name>
        <dbReference type="ChEBI" id="CHEBI:59789"/>
    </ligand>
</feature>
<feature type="binding site" evidence="11">
    <location>
        <position position="151"/>
    </location>
    <ligand>
        <name>S-adenosyl-L-methionine</name>
        <dbReference type="ChEBI" id="CHEBI:59789"/>
    </ligand>
</feature>
<evidence type="ECO:0000256" key="7">
    <source>
        <dbReference type="ARBA" id="ARBA00043129"/>
    </source>
</evidence>
<evidence type="ECO:0000256" key="1">
    <source>
        <dbReference type="ARBA" id="ARBA00009059"/>
    </source>
</evidence>
<comment type="catalytic activity">
    <reaction evidence="9">
        <text>N-terminal L-prolyl-L-prolyl-L-lysyl-[protein] + 2 S-adenosyl-L-methionine = N-terminal N,N-dimethyl-L-prolyl-L-prolyl-L-lysyl-[protein] + 2 S-adenosyl-L-homocysteine + 2 H(+)</text>
        <dbReference type="Rhea" id="RHEA:54736"/>
        <dbReference type="Rhea" id="RHEA-COMP:13787"/>
        <dbReference type="Rhea" id="RHEA-COMP:13974"/>
        <dbReference type="ChEBI" id="CHEBI:15378"/>
        <dbReference type="ChEBI" id="CHEBI:57856"/>
        <dbReference type="ChEBI" id="CHEBI:59789"/>
        <dbReference type="ChEBI" id="CHEBI:138059"/>
        <dbReference type="ChEBI" id="CHEBI:138318"/>
        <dbReference type="EC" id="2.1.1.244"/>
    </reaction>
</comment>
<sequence length="244" mass="26585">MTAPAADSYISARAGRAYWQGVEADVNGMLGGMPAVSKMDLQGSRAFLAKLGVGRGRAGLRPLTRALEGGAGIGRVTEGLLLSIAETVDVVEPIAKFTDALAGKHGVGRVYNIGLEEWDASVGQGVGDAGGGGGGGDEDVSRVRYDLFWNQWCLGHLTDDQLVRYLQRCTARMSDEKSLIVVKENMSTSGRDAYDEVDSSVTRQDEKFRQIFEQAGLRIVRTELQRAMPKELFPVRMYALRRRQ</sequence>
<dbReference type="Pfam" id="PF05891">
    <property type="entry name" value="Methyltransf_PK"/>
    <property type="match status" value="1"/>
</dbReference>
<dbReference type="InterPro" id="IPR008576">
    <property type="entry name" value="MeTrfase_NTM1"/>
</dbReference>
<dbReference type="Proteomes" id="UP000237481">
    <property type="component" value="Unassembled WGS sequence"/>
</dbReference>
<evidence type="ECO:0000256" key="11">
    <source>
        <dbReference type="PIRSR" id="PIRSR016958-1"/>
    </source>
</evidence>
<evidence type="ECO:0000256" key="6">
    <source>
        <dbReference type="ARBA" id="ARBA00039449"/>
    </source>
</evidence>
<name>A0A2S4L5C7_9HYPO</name>
<dbReference type="InterPro" id="IPR029063">
    <property type="entry name" value="SAM-dependent_MTases_sf"/>
</dbReference>
<comment type="caution">
    <text evidence="12">The sequence shown here is derived from an EMBL/GenBank/DDBJ whole genome shotgun (WGS) entry which is preliminary data.</text>
</comment>
<dbReference type="EMBL" id="PKSG01000221">
    <property type="protein sequence ID" value="POR37644.1"/>
    <property type="molecule type" value="Genomic_DNA"/>
</dbReference>
<reference evidence="12 13" key="1">
    <citation type="submission" date="2018-01" db="EMBL/GenBank/DDBJ databases">
        <title>Harnessing the power of phylogenomics to disentangle the directionality and signatures of interkingdom host jumping in the parasitic fungal genus Tolypocladium.</title>
        <authorList>
            <person name="Quandt C.A."/>
            <person name="Patterson W."/>
            <person name="Spatafora J.W."/>
        </authorList>
    </citation>
    <scope>NUCLEOTIDE SEQUENCE [LARGE SCALE GENOMIC DNA]</scope>
    <source>
        <strain evidence="12 13">NRBC 100945</strain>
    </source>
</reference>
<evidence type="ECO:0000256" key="2">
    <source>
        <dbReference type="ARBA" id="ARBA00022603"/>
    </source>
</evidence>
<gene>
    <name evidence="12" type="ORF">TPAR_02157</name>
</gene>
<evidence type="ECO:0000256" key="3">
    <source>
        <dbReference type="ARBA" id="ARBA00022679"/>
    </source>
</evidence>
<dbReference type="PANTHER" id="PTHR12753">
    <property type="entry name" value="AD-003 - RELATED"/>
    <property type="match status" value="1"/>
</dbReference>
<dbReference type="AlphaFoldDB" id="A0A2S4L5C7"/>
<evidence type="ECO:0000256" key="4">
    <source>
        <dbReference type="ARBA" id="ARBA00022691"/>
    </source>
</evidence>
<evidence type="ECO:0000256" key="8">
    <source>
        <dbReference type="ARBA" id="ARBA00047306"/>
    </source>
</evidence>
<accession>A0A2S4L5C7</accession>
<comment type="catalytic activity">
    <reaction evidence="10">
        <text>N-terminal L-alanyl-L-prolyl-L-lysyl-[protein] + 3 S-adenosyl-L-methionine = N-terminal N,N,N-trimethyl-L-alanyl-L-prolyl-L-lysyl-[protein] + 3 S-adenosyl-L-homocysteine + 3 H(+)</text>
        <dbReference type="Rhea" id="RHEA:54712"/>
        <dbReference type="Rhea" id="RHEA-COMP:13785"/>
        <dbReference type="Rhea" id="RHEA-COMP:13971"/>
        <dbReference type="ChEBI" id="CHEBI:15378"/>
        <dbReference type="ChEBI" id="CHEBI:57856"/>
        <dbReference type="ChEBI" id="CHEBI:59789"/>
        <dbReference type="ChEBI" id="CHEBI:138057"/>
        <dbReference type="ChEBI" id="CHEBI:138315"/>
        <dbReference type="EC" id="2.1.1.244"/>
    </reaction>
</comment>
<keyword evidence="2" id="KW-0489">Methyltransferase</keyword>
<dbReference type="PIRSF" id="PIRSF016958">
    <property type="entry name" value="DUF858_MeTrfase_lik"/>
    <property type="match status" value="1"/>
</dbReference>
<comment type="similarity">
    <text evidence="1">Belongs to the methyltransferase superfamily. NTM1 family.</text>
</comment>
<comment type="catalytic activity">
    <reaction evidence="8">
        <text>N-terminal L-seryl-L-prolyl-L-lysyl-[protein] + 3 S-adenosyl-L-methionine = N-terminal N,N,N-trimethyl-L-seryl-L-prolyl-L-lysyl-[protein] + 3 S-adenosyl-L-homocysteine + 3 H(+)</text>
        <dbReference type="Rhea" id="RHEA:54724"/>
        <dbReference type="Rhea" id="RHEA-COMP:13789"/>
        <dbReference type="Rhea" id="RHEA-COMP:13973"/>
        <dbReference type="ChEBI" id="CHEBI:15378"/>
        <dbReference type="ChEBI" id="CHEBI:57856"/>
        <dbReference type="ChEBI" id="CHEBI:59789"/>
        <dbReference type="ChEBI" id="CHEBI:138061"/>
        <dbReference type="ChEBI" id="CHEBI:138317"/>
        <dbReference type="EC" id="2.1.1.244"/>
    </reaction>
</comment>
<evidence type="ECO:0000256" key="10">
    <source>
        <dbReference type="ARBA" id="ARBA00048167"/>
    </source>
</evidence>
<dbReference type="GO" id="GO:0005737">
    <property type="term" value="C:cytoplasm"/>
    <property type="evidence" value="ECO:0007669"/>
    <property type="project" value="TreeGrafter"/>
</dbReference>
<dbReference type="GO" id="GO:0032259">
    <property type="term" value="P:methylation"/>
    <property type="evidence" value="ECO:0007669"/>
    <property type="project" value="UniProtKB-KW"/>
</dbReference>
<evidence type="ECO:0000313" key="12">
    <source>
        <dbReference type="EMBL" id="POR37644.1"/>
    </source>
</evidence>
<keyword evidence="4 11" id="KW-0949">S-adenosyl-L-methionine</keyword>
<dbReference type="PANTHER" id="PTHR12753:SF0">
    <property type="entry name" value="ALPHA N-TERMINAL PROTEIN METHYLTRANSFERASE 1"/>
    <property type="match status" value="1"/>
</dbReference>
<dbReference type="Gene3D" id="3.40.50.150">
    <property type="entry name" value="Vaccinia Virus protein VP39"/>
    <property type="match status" value="1"/>
</dbReference>
<evidence type="ECO:0000313" key="13">
    <source>
        <dbReference type="Proteomes" id="UP000237481"/>
    </source>
</evidence>
<dbReference type="SUPFAM" id="SSF53335">
    <property type="entry name" value="S-adenosyl-L-methionine-dependent methyltransferases"/>
    <property type="match status" value="1"/>
</dbReference>
<dbReference type="EC" id="2.1.1.244" evidence="5"/>
<protein>
    <recommendedName>
        <fullName evidence="6">Alpha N-terminal protein methyltransferase 1</fullName>
        <ecNumber evidence="5">2.1.1.244</ecNumber>
    </recommendedName>
    <alternativeName>
        <fullName evidence="7">X-Pro-Lys N-terminal protein methyltransferase 1</fullName>
    </alternativeName>
</protein>
<keyword evidence="13" id="KW-1185">Reference proteome</keyword>
<dbReference type="OrthoDB" id="1298661at2759"/>
<dbReference type="GO" id="GO:0071885">
    <property type="term" value="F:N-terminal protein N-methyltransferase activity"/>
    <property type="evidence" value="ECO:0007669"/>
    <property type="project" value="UniProtKB-EC"/>
</dbReference>
<keyword evidence="3" id="KW-0808">Transferase</keyword>
<proteinExistence type="inferred from homology"/>
<evidence type="ECO:0000256" key="5">
    <source>
        <dbReference type="ARBA" id="ARBA00039112"/>
    </source>
</evidence>